<dbReference type="InterPro" id="IPR025714">
    <property type="entry name" value="Methyltranfer_dom"/>
</dbReference>
<dbReference type="InterPro" id="IPR029063">
    <property type="entry name" value="SAM-dependent_MTases_sf"/>
</dbReference>
<dbReference type="AlphaFoldDB" id="A0A5B9DD06"/>
<dbReference type="Gene3D" id="3.40.50.150">
    <property type="entry name" value="Vaccinia Virus protein VP39"/>
    <property type="match status" value="1"/>
</dbReference>
<reference evidence="1 2" key="2">
    <citation type="journal article" date="2024" name="Int. J. Syst. Evol. Microbiol.">
        <title>Promethearchaeum syntrophicum gen. nov., sp. nov., an anaerobic, obligately syntrophic archaeon, the first isolate of the lineage 'Asgard' archaea, and proposal of the new archaeal phylum Promethearchaeota phyl. nov. and kingdom Promethearchaeati regn. nov.</title>
        <authorList>
            <person name="Imachi H."/>
            <person name="Nobu M.K."/>
            <person name="Kato S."/>
            <person name="Takaki Y."/>
            <person name="Miyazaki M."/>
            <person name="Miyata M."/>
            <person name="Ogawara M."/>
            <person name="Saito Y."/>
            <person name="Sakai S."/>
            <person name="Tahara Y.O."/>
            <person name="Takano Y."/>
            <person name="Tasumi E."/>
            <person name="Uematsu K."/>
            <person name="Yoshimura T."/>
            <person name="Itoh T."/>
            <person name="Ohkuma M."/>
            <person name="Takai K."/>
        </authorList>
    </citation>
    <scope>NUCLEOTIDE SEQUENCE [LARGE SCALE GENOMIC DNA]</scope>
    <source>
        <strain evidence="1 2">MK-D1</strain>
    </source>
</reference>
<evidence type="ECO:0000313" key="1">
    <source>
        <dbReference type="EMBL" id="QEE16911.2"/>
    </source>
</evidence>
<dbReference type="CDD" id="cd02440">
    <property type="entry name" value="AdoMet_MTases"/>
    <property type="match status" value="1"/>
</dbReference>
<dbReference type="Proteomes" id="UP000321408">
    <property type="component" value="Chromosome"/>
</dbReference>
<gene>
    <name evidence="1" type="ORF">DSAG12_02741</name>
</gene>
<dbReference type="EMBL" id="CP042905">
    <property type="protein sequence ID" value="QEE16911.2"/>
    <property type="molecule type" value="Genomic_DNA"/>
</dbReference>
<dbReference type="PANTHER" id="PTHR45128:SF1">
    <property type="entry name" value="S-ADENOSYLMETHIONINE-DEPENDENT METHYLTRANSFERASE RV2258C"/>
    <property type="match status" value="1"/>
</dbReference>
<accession>A0A5B9DD06</accession>
<dbReference type="PANTHER" id="PTHR45128">
    <property type="entry name" value="METHYLTRANSFERASE TYPE 11"/>
    <property type="match status" value="1"/>
</dbReference>
<dbReference type="KEGG" id="psyt:DSAG12_02741"/>
<proteinExistence type="predicted"/>
<dbReference type="InterPro" id="IPR053173">
    <property type="entry name" value="SAM-binding_MTase"/>
</dbReference>
<protein>
    <submittedName>
        <fullName evidence="1">Class I SAM-dependent methyltransferase</fullName>
        <ecNumber evidence="1">2.1.1.-</ecNumber>
    </submittedName>
</protein>
<organism evidence="1 2">
    <name type="scientific">Promethearchaeum syntrophicum</name>
    <dbReference type="NCBI Taxonomy" id="2594042"/>
    <lineage>
        <taxon>Archaea</taxon>
        <taxon>Promethearchaeati</taxon>
        <taxon>Promethearchaeota</taxon>
        <taxon>Promethearchaeia</taxon>
        <taxon>Promethearchaeales</taxon>
        <taxon>Promethearchaeaceae</taxon>
        <taxon>Promethearchaeum</taxon>
    </lineage>
</organism>
<dbReference type="Pfam" id="PF13847">
    <property type="entry name" value="Methyltransf_31"/>
    <property type="match status" value="1"/>
</dbReference>
<evidence type="ECO:0000313" key="2">
    <source>
        <dbReference type="Proteomes" id="UP000321408"/>
    </source>
</evidence>
<keyword evidence="1" id="KW-0808">Transferase</keyword>
<dbReference type="EC" id="2.1.1.-" evidence="1"/>
<keyword evidence="2" id="KW-1185">Reference proteome</keyword>
<reference evidence="1 2" key="1">
    <citation type="journal article" date="2020" name="Nature">
        <title>Isolation of an archaeon at the prokaryote-eukaryote interface.</title>
        <authorList>
            <person name="Imachi H."/>
            <person name="Nobu M.K."/>
            <person name="Nakahara N."/>
            <person name="Morono Y."/>
            <person name="Ogawara M."/>
            <person name="Takaki Y."/>
            <person name="Takano Y."/>
            <person name="Uematsu K."/>
            <person name="Ikuta T."/>
            <person name="Ito M."/>
            <person name="Matsui Y."/>
            <person name="Miyazaki M."/>
            <person name="Murata K."/>
            <person name="Saito Y."/>
            <person name="Sakai S."/>
            <person name="Song C."/>
            <person name="Tasumi E."/>
            <person name="Yamanaka Y."/>
            <person name="Yamaguchi T."/>
            <person name="Kamagata Y."/>
            <person name="Tamaki H."/>
            <person name="Takai K."/>
        </authorList>
    </citation>
    <scope>NUCLEOTIDE SEQUENCE [LARGE SCALE GENOMIC DNA]</scope>
    <source>
        <strain evidence="1 2">MK-D1</strain>
    </source>
</reference>
<name>A0A5B9DD06_9ARCH</name>
<sequence length="181" mass="21235">MKKMKKKRKFSNFGFRSMVFLFRFIRKKEKIIKILNEIPLKTGDIILDYGAGPGDYAIEAARMVLPNGHVFSADIHPLAEKYVQKKTESNGISNITTITTDCELYINDKSIDYVFIFDVIHHLENLQQHLNEFKRVLKPSGKLILLVEHHDAEHYVNKIENLRIFKREKATKYLFFFKSVN</sequence>
<dbReference type="SUPFAM" id="SSF53335">
    <property type="entry name" value="S-adenosyl-L-methionine-dependent methyltransferases"/>
    <property type="match status" value="1"/>
</dbReference>
<keyword evidence="1" id="KW-0489">Methyltransferase</keyword>